<organism evidence="2 3">
    <name type="scientific">Marinobacter nanhaiticus D15-8W</name>
    <dbReference type="NCBI Taxonomy" id="626887"/>
    <lineage>
        <taxon>Bacteria</taxon>
        <taxon>Pseudomonadati</taxon>
        <taxon>Pseudomonadota</taxon>
        <taxon>Gammaproteobacteria</taxon>
        <taxon>Pseudomonadales</taxon>
        <taxon>Marinobacteraceae</taxon>
        <taxon>Marinobacter</taxon>
    </lineage>
</organism>
<dbReference type="EMBL" id="APLQ01000014">
    <property type="protein sequence ID" value="ENO14086.1"/>
    <property type="molecule type" value="Genomic_DNA"/>
</dbReference>
<dbReference type="STRING" id="626887.J057_21870"/>
<accession>N6WR83</accession>
<keyword evidence="1" id="KW-0472">Membrane</keyword>
<gene>
    <name evidence="2" type="ORF">J057_21870</name>
</gene>
<dbReference type="RefSeq" id="WP_004582306.1">
    <property type="nucleotide sequence ID" value="NZ_AP028878.1"/>
</dbReference>
<feature type="transmembrane region" description="Helical" evidence="1">
    <location>
        <begin position="6"/>
        <end position="25"/>
    </location>
</feature>
<protein>
    <submittedName>
        <fullName evidence="2">Uncharacterized protein</fullName>
    </submittedName>
</protein>
<dbReference type="Proteomes" id="UP000013165">
    <property type="component" value="Unassembled WGS sequence"/>
</dbReference>
<evidence type="ECO:0000313" key="3">
    <source>
        <dbReference type="Proteomes" id="UP000013165"/>
    </source>
</evidence>
<evidence type="ECO:0000256" key="1">
    <source>
        <dbReference type="SAM" id="Phobius"/>
    </source>
</evidence>
<keyword evidence="1" id="KW-1133">Transmembrane helix</keyword>
<dbReference type="OrthoDB" id="6362508at2"/>
<keyword evidence="3" id="KW-1185">Reference proteome</keyword>
<keyword evidence="1" id="KW-0812">Transmembrane</keyword>
<sequence>MTGLIVGAVEIGLALLLGILAFRIITLSRFQETPLLTTTHPAGESGSSHASLTAATATRDAYQRVATRHARRTAHTADLVTQLHILTSVQMTDTRRQGLDLKYASKPLKVMAAAYFYGATCGLTFSDGHDREKIADAAIKVIQHALDLGEVSVHQMLATLTASSSALHCYRNGLEGAEYWCAHRFVPDEHSLYASLTANALI</sequence>
<dbReference type="AlphaFoldDB" id="N6WR83"/>
<comment type="caution">
    <text evidence="2">The sequence shown here is derived from an EMBL/GenBank/DDBJ whole genome shotgun (WGS) entry which is preliminary data.</text>
</comment>
<reference evidence="2 3" key="1">
    <citation type="journal article" date="2013" name="Genome Announc.">
        <title>Genome Sequence of the Polycyclic Aromatic Hydrocarbon-Degrading Bacterium Strain Marinobacter nanhaiticus D15-8WT.</title>
        <authorList>
            <person name="Cui Z."/>
            <person name="Gao W."/>
            <person name="Li Q."/>
            <person name="Xu G."/>
            <person name="Zheng L."/>
        </authorList>
    </citation>
    <scope>NUCLEOTIDE SEQUENCE [LARGE SCALE GENOMIC DNA]</scope>
    <source>
        <strain evidence="2 3">D15-8W</strain>
    </source>
</reference>
<name>N6WR83_9GAMM</name>
<evidence type="ECO:0000313" key="2">
    <source>
        <dbReference type="EMBL" id="ENO14086.1"/>
    </source>
</evidence>
<proteinExistence type="predicted"/>
<dbReference type="HOGENOM" id="CLU_1370781_0_0_6"/>
<dbReference type="PATRIC" id="fig|626887.3.peg.4379"/>